<sequence>MKNSNSLDYPGTGAAVLRTKPSRHNFDRTTVKVARTLDDLQKVFALRAAVFLAEQNCPYDEEYDGNDLAGLHLLGFIDDEPVATLRLRWFSAFGKIERVCILPRARGRFLDRILLAHAFEIAAIKGYRLMIGQIQARLWRLWSKVLICKLREDRPSFSFSGYEYLEIDIPVPLHPSTITPYSDPYVLIRPEGAWHRPGVLESAITSNNPVGKAA</sequence>
<evidence type="ECO:0000259" key="1">
    <source>
        <dbReference type="PROSITE" id="PS51186"/>
    </source>
</evidence>
<keyword evidence="3" id="KW-1185">Reference proteome</keyword>
<gene>
    <name evidence="2" type="ORF">D1223_12375</name>
</gene>
<dbReference type="EMBL" id="QWFX01000013">
    <property type="protein sequence ID" value="RIJ28197.1"/>
    <property type="molecule type" value="Genomic_DNA"/>
</dbReference>
<dbReference type="OrthoDB" id="9796171at2"/>
<dbReference type="CDD" id="cd04301">
    <property type="entry name" value="NAT_SF"/>
    <property type="match status" value="1"/>
</dbReference>
<dbReference type="SUPFAM" id="SSF55729">
    <property type="entry name" value="Acyl-CoA N-acyltransferases (Nat)"/>
    <property type="match status" value="1"/>
</dbReference>
<feature type="domain" description="N-acetyltransferase" evidence="1">
    <location>
        <begin position="29"/>
        <end position="192"/>
    </location>
</feature>
<dbReference type="Gene3D" id="3.40.630.30">
    <property type="match status" value="1"/>
</dbReference>
<evidence type="ECO:0000313" key="2">
    <source>
        <dbReference type="EMBL" id="RIJ28197.1"/>
    </source>
</evidence>
<dbReference type="AlphaFoldDB" id="A0A399RDS8"/>
<comment type="caution">
    <text evidence="2">The sequence shown here is derived from an EMBL/GenBank/DDBJ whole genome shotgun (WGS) entry which is preliminary data.</text>
</comment>
<dbReference type="Proteomes" id="UP000266385">
    <property type="component" value="Unassembled WGS sequence"/>
</dbReference>
<keyword evidence="2" id="KW-0808">Transferase</keyword>
<dbReference type="GO" id="GO:0016747">
    <property type="term" value="F:acyltransferase activity, transferring groups other than amino-acyl groups"/>
    <property type="evidence" value="ECO:0007669"/>
    <property type="project" value="InterPro"/>
</dbReference>
<reference evidence="2 3" key="1">
    <citation type="submission" date="2018-08" db="EMBL/GenBank/DDBJ databases">
        <title>Henriciella mobilis sp. nov., isolated from seawater.</title>
        <authorList>
            <person name="Cheng H."/>
            <person name="Wu Y.-H."/>
            <person name="Xu X.-W."/>
            <person name="Guo L.-L."/>
        </authorList>
    </citation>
    <scope>NUCLEOTIDE SEQUENCE [LARGE SCALE GENOMIC DNA]</scope>
    <source>
        <strain evidence="2 3">JN25</strain>
    </source>
</reference>
<proteinExistence type="predicted"/>
<protein>
    <submittedName>
        <fullName evidence="2">N-acetyltransferase</fullName>
    </submittedName>
</protein>
<dbReference type="InterPro" id="IPR000182">
    <property type="entry name" value="GNAT_dom"/>
</dbReference>
<evidence type="ECO:0000313" key="3">
    <source>
        <dbReference type="Proteomes" id="UP000266385"/>
    </source>
</evidence>
<organism evidence="2 3">
    <name type="scientific">Henriciella mobilis</name>
    <dbReference type="NCBI Taxonomy" id="2305467"/>
    <lineage>
        <taxon>Bacteria</taxon>
        <taxon>Pseudomonadati</taxon>
        <taxon>Pseudomonadota</taxon>
        <taxon>Alphaproteobacteria</taxon>
        <taxon>Hyphomonadales</taxon>
        <taxon>Hyphomonadaceae</taxon>
        <taxon>Henriciella</taxon>
    </lineage>
</organism>
<name>A0A399RDS8_9PROT</name>
<dbReference type="PROSITE" id="PS51186">
    <property type="entry name" value="GNAT"/>
    <property type="match status" value="1"/>
</dbReference>
<dbReference type="RefSeq" id="WP_119376732.1">
    <property type="nucleotide sequence ID" value="NZ_QWFX01000013.1"/>
</dbReference>
<accession>A0A399RDS8</accession>
<dbReference type="InterPro" id="IPR016181">
    <property type="entry name" value="Acyl_CoA_acyltransferase"/>
</dbReference>
<dbReference type="Pfam" id="PF00583">
    <property type="entry name" value="Acetyltransf_1"/>
    <property type="match status" value="1"/>
</dbReference>